<accession>A0A9N9PZ41</accession>
<dbReference type="SUPFAM" id="SSF52833">
    <property type="entry name" value="Thioredoxin-like"/>
    <property type="match status" value="1"/>
</dbReference>
<dbReference type="InterPro" id="IPR040079">
    <property type="entry name" value="Glutathione_S-Trfase"/>
</dbReference>
<evidence type="ECO:0000256" key="1">
    <source>
        <dbReference type="ARBA" id="ARBA00007409"/>
    </source>
</evidence>
<comment type="caution">
    <text evidence="4">The sequence shown here is derived from an EMBL/GenBank/DDBJ whole genome shotgun (WGS) entry which is preliminary data.</text>
</comment>
<evidence type="ECO:0000259" key="3">
    <source>
        <dbReference type="PROSITE" id="PS50405"/>
    </source>
</evidence>
<evidence type="ECO:0000259" key="2">
    <source>
        <dbReference type="PROSITE" id="PS50404"/>
    </source>
</evidence>
<feature type="domain" description="GST N-terminal" evidence="2">
    <location>
        <begin position="24"/>
        <end position="104"/>
    </location>
</feature>
<dbReference type="InterPro" id="IPR036249">
    <property type="entry name" value="Thioredoxin-like_sf"/>
</dbReference>
<dbReference type="Gene3D" id="1.20.1050.10">
    <property type="match status" value="1"/>
</dbReference>
<sequence>MAITAATADAEQQATLKPGLPNLHHLNLTSVKHSQSQRILWLLEELNVEYNHVAYTRVQGRAPPELAKIHPLGKSPTFVNKDGRVIIESSVIISYIIDTYDTSHKFAVVDQIRSDEISAFASATLAPVTSTEILFELIHKNTPWPFSYITGALRSKIQNLFSMGELRKGLRYLESELGEEWFNGGHPGKSDFMVTFPVDLIAERGWIDLGKEFPKLAAWRGRVRERPAWKRGVEKGNGYELKKLG</sequence>
<dbReference type="InterPro" id="IPR036282">
    <property type="entry name" value="Glutathione-S-Trfase_C_sf"/>
</dbReference>
<reference evidence="4" key="1">
    <citation type="submission" date="2021-07" db="EMBL/GenBank/DDBJ databases">
        <authorList>
            <person name="Durling M."/>
        </authorList>
    </citation>
    <scope>NUCLEOTIDE SEQUENCE</scope>
</reference>
<name>A0A9N9PZ41_9HELO</name>
<proteinExistence type="inferred from homology"/>
<organism evidence="4 5">
    <name type="scientific">Hymenoscyphus albidus</name>
    <dbReference type="NCBI Taxonomy" id="595503"/>
    <lineage>
        <taxon>Eukaryota</taxon>
        <taxon>Fungi</taxon>
        <taxon>Dikarya</taxon>
        <taxon>Ascomycota</taxon>
        <taxon>Pezizomycotina</taxon>
        <taxon>Leotiomycetes</taxon>
        <taxon>Helotiales</taxon>
        <taxon>Helotiaceae</taxon>
        <taxon>Hymenoscyphus</taxon>
    </lineage>
</organism>
<dbReference type="Gene3D" id="3.40.30.10">
    <property type="entry name" value="Glutaredoxin"/>
    <property type="match status" value="1"/>
</dbReference>
<dbReference type="SFLD" id="SFLDG00358">
    <property type="entry name" value="Main_(cytGST)"/>
    <property type="match status" value="1"/>
</dbReference>
<dbReference type="SFLD" id="SFLDS00019">
    <property type="entry name" value="Glutathione_Transferase_(cytos"/>
    <property type="match status" value="1"/>
</dbReference>
<evidence type="ECO:0000313" key="4">
    <source>
        <dbReference type="EMBL" id="CAG8973470.1"/>
    </source>
</evidence>
<dbReference type="Pfam" id="PF02798">
    <property type="entry name" value="GST_N"/>
    <property type="match status" value="1"/>
</dbReference>
<dbReference type="PANTHER" id="PTHR44051:SF9">
    <property type="entry name" value="GLUTATHIONE S-TRANSFERASE 1"/>
    <property type="match status" value="1"/>
</dbReference>
<dbReference type="PROSITE" id="PS50405">
    <property type="entry name" value="GST_CTER"/>
    <property type="match status" value="1"/>
</dbReference>
<feature type="domain" description="GST C-terminal" evidence="3">
    <location>
        <begin position="107"/>
        <end position="245"/>
    </location>
</feature>
<evidence type="ECO:0008006" key="6">
    <source>
        <dbReference type="Google" id="ProtNLM"/>
    </source>
</evidence>
<dbReference type="InterPro" id="IPR010987">
    <property type="entry name" value="Glutathione-S-Trfase_C-like"/>
</dbReference>
<dbReference type="InterPro" id="IPR004045">
    <property type="entry name" value="Glutathione_S-Trfase_N"/>
</dbReference>
<protein>
    <recommendedName>
        <fullName evidence="6">Glutathione S-transferase</fullName>
    </recommendedName>
</protein>
<keyword evidence="5" id="KW-1185">Reference proteome</keyword>
<dbReference type="Proteomes" id="UP000701801">
    <property type="component" value="Unassembled WGS sequence"/>
</dbReference>
<comment type="similarity">
    <text evidence="1">Belongs to the GST superfamily.</text>
</comment>
<evidence type="ECO:0000313" key="5">
    <source>
        <dbReference type="Proteomes" id="UP000701801"/>
    </source>
</evidence>
<dbReference type="CDD" id="cd03046">
    <property type="entry name" value="GST_N_GTT1_like"/>
    <property type="match status" value="1"/>
</dbReference>
<dbReference type="SUPFAM" id="SSF47616">
    <property type="entry name" value="GST C-terminal domain-like"/>
    <property type="match status" value="1"/>
</dbReference>
<gene>
    <name evidence="4" type="ORF">HYALB_00011063</name>
</gene>
<dbReference type="PANTHER" id="PTHR44051">
    <property type="entry name" value="GLUTATHIONE S-TRANSFERASE-RELATED"/>
    <property type="match status" value="1"/>
</dbReference>
<dbReference type="AlphaFoldDB" id="A0A9N9PZ41"/>
<dbReference type="EMBL" id="CAJVRM010000070">
    <property type="protein sequence ID" value="CAG8973470.1"/>
    <property type="molecule type" value="Genomic_DNA"/>
</dbReference>
<dbReference type="PROSITE" id="PS50404">
    <property type="entry name" value="GST_NTER"/>
    <property type="match status" value="1"/>
</dbReference>